<reference evidence="1 2" key="1">
    <citation type="journal article" date="2019" name="Commun. Biol.">
        <title>The bagworm genome reveals a unique fibroin gene that provides high tensile strength.</title>
        <authorList>
            <person name="Kono N."/>
            <person name="Nakamura H."/>
            <person name="Ohtoshi R."/>
            <person name="Tomita M."/>
            <person name="Numata K."/>
            <person name="Arakawa K."/>
        </authorList>
    </citation>
    <scope>NUCLEOTIDE SEQUENCE [LARGE SCALE GENOMIC DNA]</scope>
</reference>
<dbReference type="InterPro" id="IPR010512">
    <property type="entry name" value="DUF1091"/>
</dbReference>
<evidence type="ECO:0000313" key="2">
    <source>
        <dbReference type="Proteomes" id="UP000299102"/>
    </source>
</evidence>
<name>A0A4C1XRB0_EUMVA</name>
<accession>A0A4C1XRB0</accession>
<sequence length="270" mass="31355">MIKLQVLKLGSDVSELMYNETTTAATLKRGGRERGLIWHLERGDASPAGNSSIIQKERRFLTPAGSWPRKNMDQLAAFEIIPERPELLQVNEKYLKWVNFTVKHYGRHIPYMMNVEVETRVTFSNDLMIECILYELLSNTYRPTMVQIRMKVCNFLKNEPYVGRMFTQKMNVSCPLTPKVYRFNNMTLLQFENFPYKLPLTWASEVTKARVDVSEIFALNVVNTKARICFYENRGHEKRVANGGYPESDYDRSRRAARFASFKPVGESAK</sequence>
<gene>
    <name evidence="1" type="ORF">EVAR_59865_1</name>
</gene>
<dbReference type="Proteomes" id="UP000299102">
    <property type="component" value="Unassembled WGS sequence"/>
</dbReference>
<dbReference type="AlphaFoldDB" id="A0A4C1XRB0"/>
<keyword evidence="2" id="KW-1185">Reference proteome</keyword>
<proteinExistence type="predicted"/>
<evidence type="ECO:0000313" key="1">
    <source>
        <dbReference type="EMBL" id="GBP64699.1"/>
    </source>
</evidence>
<comment type="caution">
    <text evidence="1">The sequence shown here is derived from an EMBL/GenBank/DDBJ whole genome shotgun (WGS) entry which is preliminary data.</text>
</comment>
<dbReference type="Pfam" id="PF06477">
    <property type="entry name" value="DUF1091"/>
    <property type="match status" value="1"/>
</dbReference>
<dbReference type="EMBL" id="BGZK01000906">
    <property type="protein sequence ID" value="GBP64699.1"/>
    <property type="molecule type" value="Genomic_DNA"/>
</dbReference>
<protein>
    <submittedName>
        <fullName evidence="1">Uncharacterized protein</fullName>
    </submittedName>
</protein>
<dbReference type="OrthoDB" id="7424700at2759"/>
<organism evidence="1 2">
    <name type="scientific">Eumeta variegata</name>
    <name type="common">Bagworm moth</name>
    <name type="synonym">Eumeta japonica</name>
    <dbReference type="NCBI Taxonomy" id="151549"/>
    <lineage>
        <taxon>Eukaryota</taxon>
        <taxon>Metazoa</taxon>
        <taxon>Ecdysozoa</taxon>
        <taxon>Arthropoda</taxon>
        <taxon>Hexapoda</taxon>
        <taxon>Insecta</taxon>
        <taxon>Pterygota</taxon>
        <taxon>Neoptera</taxon>
        <taxon>Endopterygota</taxon>
        <taxon>Lepidoptera</taxon>
        <taxon>Glossata</taxon>
        <taxon>Ditrysia</taxon>
        <taxon>Tineoidea</taxon>
        <taxon>Psychidae</taxon>
        <taxon>Oiketicinae</taxon>
        <taxon>Eumeta</taxon>
    </lineage>
</organism>